<comment type="caution">
    <text evidence="2">The sequence shown here is derived from an EMBL/GenBank/DDBJ whole genome shotgun (WGS) entry which is preliminary data.</text>
</comment>
<accession>A0AAE2CGX6</accession>
<dbReference type="InterPro" id="IPR001584">
    <property type="entry name" value="Integrase_cat-core"/>
</dbReference>
<dbReference type="PROSITE" id="PS50994">
    <property type="entry name" value="INTEGRASE"/>
    <property type="match status" value="1"/>
</dbReference>
<evidence type="ECO:0000313" key="2">
    <source>
        <dbReference type="EMBL" id="KAK4421836.1"/>
    </source>
</evidence>
<reference evidence="2" key="1">
    <citation type="submission" date="2020-06" db="EMBL/GenBank/DDBJ databases">
        <authorList>
            <person name="Li T."/>
            <person name="Hu X."/>
            <person name="Zhang T."/>
            <person name="Song X."/>
            <person name="Zhang H."/>
            <person name="Dai N."/>
            <person name="Sheng W."/>
            <person name="Hou X."/>
            <person name="Wei L."/>
        </authorList>
    </citation>
    <scope>NUCLEOTIDE SEQUENCE</scope>
    <source>
        <strain evidence="2">3651</strain>
        <tissue evidence="2">Leaf</tissue>
    </source>
</reference>
<reference evidence="2" key="2">
    <citation type="journal article" date="2024" name="Plant">
        <title>Genomic evolution and insights into agronomic trait innovations of Sesamum species.</title>
        <authorList>
            <person name="Miao H."/>
            <person name="Wang L."/>
            <person name="Qu L."/>
            <person name="Liu H."/>
            <person name="Sun Y."/>
            <person name="Le M."/>
            <person name="Wang Q."/>
            <person name="Wei S."/>
            <person name="Zheng Y."/>
            <person name="Lin W."/>
            <person name="Duan Y."/>
            <person name="Cao H."/>
            <person name="Xiong S."/>
            <person name="Wang X."/>
            <person name="Wei L."/>
            <person name="Li C."/>
            <person name="Ma Q."/>
            <person name="Ju M."/>
            <person name="Zhao R."/>
            <person name="Li G."/>
            <person name="Mu C."/>
            <person name="Tian Q."/>
            <person name="Mei H."/>
            <person name="Zhang T."/>
            <person name="Gao T."/>
            <person name="Zhang H."/>
        </authorList>
    </citation>
    <scope>NUCLEOTIDE SEQUENCE</scope>
    <source>
        <strain evidence="2">3651</strain>
    </source>
</reference>
<dbReference type="SUPFAM" id="SSF53098">
    <property type="entry name" value="Ribonuclease H-like"/>
    <property type="match status" value="1"/>
</dbReference>
<dbReference type="AlphaFoldDB" id="A0AAE2CGX6"/>
<dbReference type="GO" id="GO:0015074">
    <property type="term" value="P:DNA integration"/>
    <property type="evidence" value="ECO:0007669"/>
    <property type="project" value="InterPro"/>
</dbReference>
<proteinExistence type="predicted"/>
<evidence type="ECO:0000259" key="1">
    <source>
        <dbReference type="PROSITE" id="PS50994"/>
    </source>
</evidence>
<dbReference type="InterPro" id="IPR052160">
    <property type="entry name" value="Gypsy_RT_Integrase-like"/>
</dbReference>
<dbReference type="Gene3D" id="3.30.420.10">
    <property type="entry name" value="Ribonuclease H-like superfamily/Ribonuclease H"/>
    <property type="match status" value="1"/>
</dbReference>
<gene>
    <name evidence="2" type="ORF">Salat_2134200</name>
</gene>
<evidence type="ECO:0000313" key="3">
    <source>
        <dbReference type="Proteomes" id="UP001293254"/>
    </source>
</evidence>
<dbReference type="InterPro" id="IPR012337">
    <property type="entry name" value="RNaseH-like_sf"/>
</dbReference>
<dbReference type="InterPro" id="IPR036397">
    <property type="entry name" value="RNaseH_sf"/>
</dbReference>
<keyword evidence="3" id="KW-1185">Reference proteome</keyword>
<feature type="domain" description="Integrase catalytic" evidence="1">
    <location>
        <begin position="1"/>
        <end position="97"/>
    </location>
</feature>
<sequence length="103" mass="11817">MGPPKVLISDRDRVFCKPLLEGAFRLIGTTLSFSSSYHPQTDEQTEDLNRCLKTYLRCFFSEPQLWSKFLPLAEFWYNTSHHSAIGMTLFQALYGRPPPMIAG</sequence>
<protein>
    <recommendedName>
        <fullName evidence="1">Integrase catalytic domain-containing protein</fullName>
    </recommendedName>
</protein>
<dbReference type="PANTHER" id="PTHR47266">
    <property type="entry name" value="ENDONUCLEASE-RELATED"/>
    <property type="match status" value="1"/>
</dbReference>
<dbReference type="Proteomes" id="UP001293254">
    <property type="component" value="Unassembled WGS sequence"/>
</dbReference>
<dbReference type="EMBL" id="JACGWO010000008">
    <property type="protein sequence ID" value="KAK4421836.1"/>
    <property type="molecule type" value="Genomic_DNA"/>
</dbReference>
<organism evidence="2 3">
    <name type="scientific">Sesamum alatum</name>
    <dbReference type="NCBI Taxonomy" id="300844"/>
    <lineage>
        <taxon>Eukaryota</taxon>
        <taxon>Viridiplantae</taxon>
        <taxon>Streptophyta</taxon>
        <taxon>Embryophyta</taxon>
        <taxon>Tracheophyta</taxon>
        <taxon>Spermatophyta</taxon>
        <taxon>Magnoliopsida</taxon>
        <taxon>eudicotyledons</taxon>
        <taxon>Gunneridae</taxon>
        <taxon>Pentapetalae</taxon>
        <taxon>asterids</taxon>
        <taxon>lamiids</taxon>
        <taxon>Lamiales</taxon>
        <taxon>Pedaliaceae</taxon>
        <taxon>Sesamum</taxon>
    </lineage>
</organism>
<dbReference type="GO" id="GO:0003676">
    <property type="term" value="F:nucleic acid binding"/>
    <property type="evidence" value="ECO:0007669"/>
    <property type="project" value="InterPro"/>
</dbReference>
<name>A0AAE2CGX6_9LAMI</name>